<dbReference type="HOGENOM" id="CLU_290648_0_0_5"/>
<keyword evidence="1" id="KW-0732">Signal</keyword>
<dbReference type="Pfam" id="PF13205">
    <property type="entry name" value="Big_5"/>
    <property type="match status" value="1"/>
</dbReference>
<keyword evidence="4" id="KW-0255">Endonuclease</keyword>
<dbReference type="PRINTS" id="PR00313">
    <property type="entry name" value="CABNDNGRPT"/>
</dbReference>
<dbReference type="InterPro" id="IPR032812">
    <property type="entry name" value="SbsA_Ig"/>
</dbReference>
<dbReference type="eggNOG" id="COG2911">
    <property type="taxonomic scope" value="Bacteria"/>
</dbReference>
<keyword evidence="4" id="KW-0540">Nuclease</keyword>
<dbReference type="KEGG" id="cak:Caul_3665"/>
<evidence type="ECO:0000256" key="1">
    <source>
        <dbReference type="ARBA" id="ARBA00022729"/>
    </source>
</evidence>
<protein>
    <submittedName>
        <fullName evidence="4">Endonuclease/exonuclease/phosphatase</fullName>
    </submittedName>
</protein>
<dbReference type="GO" id="GO:0004519">
    <property type="term" value="F:endonuclease activity"/>
    <property type="evidence" value="ECO:0007669"/>
    <property type="project" value="UniProtKB-KW"/>
</dbReference>
<dbReference type="CDD" id="cd04486">
    <property type="entry name" value="YhcR_OBF_like"/>
    <property type="match status" value="1"/>
</dbReference>
<organism evidence="4">
    <name type="scientific">Caulobacter sp. (strain K31)</name>
    <dbReference type="NCBI Taxonomy" id="366602"/>
    <lineage>
        <taxon>Bacteria</taxon>
        <taxon>Pseudomonadati</taxon>
        <taxon>Pseudomonadota</taxon>
        <taxon>Alphaproteobacteria</taxon>
        <taxon>Caulobacterales</taxon>
        <taxon>Caulobacteraceae</taxon>
        <taxon>Caulobacter</taxon>
    </lineage>
</organism>
<dbReference type="EMBL" id="CP000927">
    <property type="protein sequence ID" value="ABZ72792.1"/>
    <property type="molecule type" value="Genomic_DNA"/>
</dbReference>
<keyword evidence="4" id="KW-0378">Hydrolase</keyword>
<dbReference type="Pfam" id="PF19580">
    <property type="entry name" value="Exo_endo_phos_3"/>
    <property type="match status" value="1"/>
</dbReference>
<keyword evidence="4" id="KW-0269">Exonuclease</keyword>
<dbReference type="OrthoDB" id="7175628at2"/>
<name>B0T829_CAUSK</name>
<evidence type="ECO:0000259" key="2">
    <source>
        <dbReference type="Pfam" id="PF13205"/>
    </source>
</evidence>
<dbReference type="STRING" id="366602.Caul_3665"/>
<dbReference type="InterPro" id="IPR014755">
    <property type="entry name" value="Cu-Rt/internalin_Ig-like"/>
</dbReference>
<dbReference type="SUPFAM" id="SSF51120">
    <property type="entry name" value="beta-Roll"/>
    <property type="match status" value="1"/>
</dbReference>
<dbReference type="CDD" id="cd10283">
    <property type="entry name" value="MnuA_DNase1-like"/>
    <property type="match status" value="1"/>
</dbReference>
<sequence>MSKVYFNLSASDFFQDWSDTSQLTTANNWDGVASIVGYRGDDIVTATAVDPRTATADLSGPINVAVNAGAALLESGSASGGVAEFQIADAVVGLNGSGTADAPNLVLYLDGTGRQNLHFSADIRDLELRDNAVQQVAVQYRVGGTGVWTSMPEGYVADATTATTATQVTHLDFDLPASVNGQAQIEIRILTTNAAGNDEWVGIDNIHVTSTAGGGGDTVAPTLTISNPSDPDNGETAVAPDAPIVLHFTESVVAGTGSITLTSGADVRVIDVASGQVHFSGATVTIDPSADLNPGATYSLTVDNGAIKDLGGNAFAGVASGAFSFSTLDPDKVVAIYEIQGKSHTSAYDGDKVQTTGVVTAVDSNGFYMQDATGDGDSATSDGIFVFTSSAPAVSVGQLLKVTGTVDEYRPGDATSLTVTEIVSSGIQVLGTGTVHATVIGEHGVLPPNHTIEDDHFTSFDPATDGLDFYESLEGMLVTVEAPKVVDSTNGFGETWVVASGGQGATGLSDRGAMTISAGDYNPERIQIDDDSAINSGYHPAHVQGDVLGDVTGVVNYSFNAYEVLVTGPVTTTTSVGLVNREFTNLTAAADKLTIATYNLENLDPTDSAAKFQSIAFDIANNLHHPDIIGVQEIQDADGAGSGSNLSGAATAQVLINAIVAAGGPRYTYVEVAPTVAGSTGGEPGGNIRNGFLYDASRVQYVDGSARLVLDTDLTNGNAFNNSRNPLAADFVFNDETITAVSVHSTSRGGSGPLFGADQPAIVAGDASRTAQAVELTKFVNTLEATNPDHHVAVMGDFNGYYFETALAGLEANANLYNLAKSLPVEERYSYKFEGYAQLFDNILVSKDLQSVSEFDIVHLNSEQLPSAQVSSDHDASITRITIAATTKLGGGADEADYHTSLAAVKVDGGLGDDHLVGGRGSDLLIGGDGADRISGGAGNDIIRGGGGHDRMQGGAGDDTFVIGVGDLVTGDNQSDHIIDFRGAGSASGGEQDLLIFTGFSAGSKLVLDHDMGNTPTLQLYQVYNGASLVGSLLIQTNTAAHLTSGDYLFQA</sequence>
<dbReference type="Gene3D" id="2.60.40.1220">
    <property type="match status" value="1"/>
</dbReference>
<dbReference type="PANTHER" id="PTHR42834:SF1">
    <property type="entry name" value="ENDONUCLEASE_EXONUCLEASE_PHOSPHATASE FAMILY PROTEIN (AFU_ORTHOLOGUE AFUA_3G09210)"/>
    <property type="match status" value="1"/>
</dbReference>
<dbReference type="InterPro" id="IPR005135">
    <property type="entry name" value="Endo/exonuclease/phosphatase"/>
</dbReference>
<reference evidence="4" key="1">
    <citation type="submission" date="2008-01" db="EMBL/GenBank/DDBJ databases">
        <title>Complete sequence of chromosome of Caulobacter sp. K31.</title>
        <authorList>
            <consortium name="US DOE Joint Genome Institute"/>
            <person name="Copeland A."/>
            <person name="Lucas S."/>
            <person name="Lapidus A."/>
            <person name="Barry K."/>
            <person name="Glavina del Rio T."/>
            <person name="Dalin E."/>
            <person name="Tice H."/>
            <person name="Pitluck S."/>
            <person name="Bruce D."/>
            <person name="Goodwin L."/>
            <person name="Thompson L.S."/>
            <person name="Brettin T."/>
            <person name="Detter J.C."/>
            <person name="Han C."/>
            <person name="Schmutz J."/>
            <person name="Larimer F."/>
            <person name="Land M."/>
            <person name="Hauser L."/>
            <person name="Kyrpides N."/>
            <person name="Kim E."/>
            <person name="Stephens C."/>
            <person name="Richardson P."/>
        </authorList>
    </citation>
    <scope>NUCLEOTIDE SEQUENCE [LARGE SCALE GENOMIC DNA]</scope>
    <source>
        <strain evidence="4">K31</strain>
    </source>
</reference>
<dbReference type="InterPro" id="IPR011049">
    <property type="entry name" value="Serralysin-like_metalloprot_C"/>
</dbReference>
<proteinExistence type="predicted"/>
<dbReference type="PROSITE" id="PS00330">
    <property type="entry name" value="HEMOLYSIN_CALCIUM"/>
    <property type="match status" value="2"/>
</dbReference>
<dbReference type="InterPro" id="IPR001343">
    <property type="entry name" value="Hemolysn_Ca-bd"/>
</dbReference>
<dbReference type="eggNOG" id="COG2374">
    <property type="taxonomic scope" value="Bacteria"/>
</dbReference>
<dbReference type="eggNOG" id="COG2931">
    <property type="taxonomic scope" value="Bacteria"/>
</dbReference>
<dbReference type="Pfam" id="PF00353">
    <property type="entry name" value="HemolysinCabind"/>
    <property type="match status" value="1"/>
</dbReference>
<accession>B0T829</accession>
<dbReference type="SUPFAM" id="SSF56219">
    <property type="entry name" value="DNase I-like"/>
    <property type="match status" value="1"/>
</dbReference>
<dbReference type="Gene3D" id="2.150.10.10">
    <property type="entry name" value="Serralysin-like metalloprotease, C-terminal"/>
    <property type="match status" value="1"/>
</dbReference>
<dbReference type="InterPro" id="IPR018511">
    <property type="entry name" value="Hemolysin-typ_Ca-bd_CS"/>
</dbReference>
<dbReference type="GO" id="GO:0004527">
    <property type="term" value="F:exonuclease activity"/>
    <property type="evidence" value="ECO:0007669"/>
    <property type="project" value="UniProtKB-KW"/>
</dbReference>
<dbReference type="GO" id="GO:0005509">
    <property type="term" value="F:calcium ion binding"/>
    <property type="evidence" value="ECO:0007669"/>
    <property type="project" value="InterPro"/>
</dbReference>
<dbReference type="PANTHER" id="PTHR42834">
    <property type="entry name" value="ENDONUCLEASE/EXONUCLEASE/PHOSPHATASE FAMILY PROTEIN (AFU_ORTHOLOGUE AFUA_3G09210)"/>
    <property type="match status" value="1"/>
</dbReference>
<evidence type="ECO:0000313" key="4">
    <source>
        <dbReference type="EMBL" id="ABZ72792.1"/>
    </source>
</evidence>
<feature type="domain" description="Endonuclease/exonuclease/phosphatase" evidence="3">
    <location>
        <begin position="766"/>
        <end position="854"/>
    </location>
</feature>
<evidence type="ECO:0000259" key="3">
    <source>
        <dbReference type="Pfam" id="PF19580"/>
    </source>
</evidence>
<dbReference type="Gene3D" id="3.60.10.10">
    <property type="entry name" value="Endonuclease/exonuclease/phosphatase"/>
    <property type="match status" value="1"/>
</dbReference>
<dbReference type="AlphaFoldDB" id="B0T829"/>
<feature type="domain" description="SbsA Ig-like" evidence="2">
    <location>
        <begin position="217"/>
        <end position="327"/>
    </location>
</feature>
<dbReference type="InterPro" id="IPR036691">
    <property type="entry name" value="Endo/exonu/phosph_ase_sf"/>
</dbReference>
<gene>
    <name evidence="4" type="ordered locus">Caul_3665</name>
</gene>